<feature type="signal peptide" evidence="1">
    <location>
        <begin position="1"/>
        <end position="20"/>
    </location>
</feature>
<feature type="chain" id="PRO_5025638367" evidence="1">
    <location>
        <begin position="21"/>
        <end position="338"/>
    </location>
</feature>
<organism evidence="2 3">
    <name type="scientific">Pontiella desulfatans</name>
    <dbReference type="NCBI Taxonomy" id="2750659"/>
    <lineage>
        <taxon>Bacteria</taxon>
        <taxon>Pseudomonadati</taxon>
        <taxon>Kiritimatiellota</taxon>
        <taxon>Kiritimatiellia</taxon>
        <taxon>Kiritimatiellales</taxon>
        <taxon>Pontiellaceae</taxon>
        <taxon>Pontiella</taxon>
    </lineage>
</organism>
<dbReference type="EMBL" id="CAAHFG010000001">
    <property type="protein sequence ID" value="VGO11868.1"/>
    <property type="molecule type" value="Genomic_DNA"/>
</dbReference>
<reference evidence="2 3" key="1">
    <citation type="submission" date="2019-04" db="EMBL/GenBank/DDBJ databases">
        <authorList>
            <person name="Van Vliet M D."/>
        </authorList>
    </citation>
    <scope>NUCLEOTIDE SEQUENCE [LARGE SCALE GENOMIC DNA]</scope>
    <source>
        <strain evidence="2 3">F1</strain>
    </source>
</reference>
<proteinExistence type="predicted"/>
<protein>
    <submittedName>
        <fullName evidence="2">Uncharacterized protein</fullName>
    </submittedName>
</protein>
<accession>A0A6C2TW25</accession>
<keyword evidence="1" id="KW-0732">Signal</keyword>
<name>A0A6C2TW25_PONDE</name>
<evidence type="ECO:0000313" key="2">
    <source>
        <dbReference type="EMBL" id="VGO11868.1"/>
    </source>
</evidence>
<evidence type="ECO:0000256" key="1">
    <source>
        <dbReference type="SAM" id="SignalP"/>
    </source>
</evidence>
<keyword evidence="3" id="KW-1185">Reference proteome</keyword>
<dbReference type="RefSeq" id="WP_136077584.1">
    <property type="nucleotide sequence ID" value="NZ_CAAHFG010000001.1"/>
</dbReference>
<gene>
    <name evidence="2" type="ORF">PDESU_00415</name>
</gene>
<sequence>MRITIYLSLLILIFQNICCADLSNQSRSTTDALLVYESGFKDNMNRNNGVFKSVNASLATFPETGPPATFKQLWGKNDVFMIHPLNRNDPGSVDFSQITEQGKGTLRLLIHKHPDGNHKLEIMRAGRNVFSDHIFQEKWVPIDIPFDHQPITLNIIPTGWMFEWSFITYSIGPYQNSPTLPNIPVSNDYEIDASKTSDKENIRVNGFQKAERTEIQMNISLRRKNTSAPTENLKLHLFVFGKNLANELDTVHFTQTLNNIKLNDGNKYAAASENIVFLDRAGNNMSDREYRGFYIYLTDEAHNILAVRSTHPHFEELVKTYNPPIKNKTVRKVYIKKK</sequence>
<evidence type="ECO:0000313" key="3">
    <source>
        <dbReference type="Proteomes" id="UP000366872"/>
    </source>
</evidence>
<dbReference type="AlphaFoldDB" id="A0A6C2TW25"/>
<dbReference type="Proteomes" id="UP000366872">
    <property type="component" value="Unassembled WGS sequence"/>
</dbReference>